<dbReference type="InterPro" id="IPR019933">
    <property type="entry name" value="DivIVA_domain"/>
</dbReference>
<accession>A0A5P9Q904</accession>
<reference evidence="1 2" key="1">
    <citation type="submission" date="2019-10" db="EMBL/GenBank/DDBJ databases">
        <title>Genome sequence of Luteimicrobium xylanilyticum HY-24.</title>
        <authorList>
            <person name="Kim D.Y."/>
            <person name="Park H.-Y."/>
        </authorList>
    </citation>
    <scope>NUCLEOTIDE SEQUENCE [LARGE SCALE GENOMIC DNA]</scope>
    <source>
        <strain evidence="1 2">HY-24</strain>
    </source>
</reference>
<dbReference type="Proteomes" id="UP000326702">
    <property type="component" value="Chromosome"/>
</dbReference>
<organism evidence="1 2">
    <name type="scientific">Luteimicrobium xylanilyticum</name>
    <dbReference type="NCBI Taxonomy" id="1133546"/>
    <lineage>
        <taxon>Bacteria</taxon>
        <taxon>Bacillati</taxon>
        <taxon>Actinomycetota</taxon>
        <taxon>Actinomycetes</taxon>
        <taxon>Micrococcales</taxon>
        <taxon>Luteimicrobium</taxon>
    </lineage>
</organism>
<proteinExistence type="predicted"/>
<evidence type="ECO:0000313" key="2">
    <source>
        <dbReference type="Proteomes" id="UP000326702"/>
    </source>
</evidence>
<sequence length="182" mass="20198">MSRFSTVGKLTTGYDPDEVDDFFDYARAVYEGREAGPFAAADIQAVSFELVRGGYDTHEVDAALDRLEAAFSVRDRGAFVAQHGPQAWMDRIAEDARTLYPRLNRPSCEKFAPAGRGEAGYDMDDVDALLDRLVDYFDRQVPITASEIRAATFRRRRGADAYAEGPVDAYLSRAVEVLLGVE</sequence>
<gene>
    <name evidence="1" type="ORF">KDY119_01410</name>
</gene>
<dbReference type="NCBIfam" id="TIGR03543">
    <property type="entry name" value="divI1A_rptt_fam"/>
    <property type="match status" value="1"/>
</dbReference>
<keyword evidence="2" id="KW-1185">Reference proteome</keyword>
<evidence type="ECO:0000313" key="1">
    <source>
        <dbReference type="EMBL" id="QFU97904.1"/>
    </source>
</evidence>
<dbReference type="RefSeq" id="WP_036951480.1">
    <property type="nucleotide sequence ID" value="NZ_BAABIH010000034.1"/>
</dbReference>
<name>A0A5P9Q904_9MICO</name>
<dbReference type="EMBL" id="CP045529">
    <property type="protein sequence ID" value="QFU97904.1"/>
    <property type="molecule type" value="Genomic_DNA"/>
</dbReference>
<dbReference type="KEGG" id="lxl:KDY119_01410"/>
<dbReference type="InterPro" id="IPR019932">
    <property type="entry name" value="CHP03543"/>
</dbReference>
<protein>
    <recommendedName>
        <fullName evidence="3">Cell cycle protein GpsB</fullName>
    </recommendedName>
</protein>
<dbReference type="OrthoDB" id="3480096at2"/>
<dbReference type="NCBIfam" id="TIGR03544">
    <property type="entry name" value="DivI1A_domain"/>
    <property type="match status" value="1"/>
</dbReference>
<dbReference type="AlphaFoldDB" id="A0A5P9Q904"/>
<dbReference type="Gene3D" id="6.10.250.660">
    <property type="match status" value="1"/>
</dbReference>
<evidence type="ECO:0008006" key="3">
    <source>
        <dbReference type="Google" id="ProtNLM"/>
    </source>
</evidence>